<evidence type="ECO:0000256" key="3">
    <source>
        <dbReference type="ARBA" id="ARBA00022808"/>
    </source>
</evidence>
<dbReference type="Pfam" id="PF00491">
    <property type="entry name" value="Arginase"/>
    <property type="match status" value="1"/>
</dbReference>
<dbReference type="GO" id="GO:0008783">
    <property type="term" value="F:agmatinase activity"/>
    <property type="evidence" value="ECO:0007669"/>
    <property type="project" value="TreeGrafter"/>
</dbReference>
<dbReference type="RefSeq" id="WP_094968337.1">
    <property type="nucleotide sequence ID" value="NZ_NGJN01000004.1"/>
</dbReference>
<dbReference type="Proteomes" id="UP000216840">
    <property type="component" value="Unassembled WGS sequence"/>
</dbReference>
<dbReference type="Gene3D" id="3.40.800.10">
    <property type="entry name" value="Ureohydrolase domain"/>
    <property type="match status" value="1"/>
</dbReference>
<dbReference type="OrthoDB" id="9788689at2"/>
<dbReference type="PANTHER" id="PTHR11358">
    <property type="entry name" value="ARGINASE/AGMATINASE"/>
    <property type="match status" value="1"/>
</dbReference>
<sequence>MKNFNLFTPKDCAKLINVRKGESKFGEHIQLIPNLTNIYDSISVLDVDYVVFGIKEDIGIFANYGKPGASRAWDATVKVLLNVQNNRFNQADKVLILGHLEYSGLKEALTKPGLSHKKSIKEARKMVEEIDKDVTYLVNCIIRAGKTPVIIGGGHNNSYGNIKGAALALNKKINVVNFDAHSDFRPEEGRHSGNGFSYAYAEGFLKYYFIFGLHKNYTSESLFKTLNKLKDIQYASYEDMELNTTLGFQEALEAGLKHVNNSLFGLEVDCDAIERMPSSAMTPSGFSSLQARQFVNFFAKQPNVTYLHICEAAPTKKTESQVGKMISYLITDFIRAKEN</sequence>
<dbReference type="CDD" id="cd09988">
    <property type="entry name" value="Formimidoylglutamase"/>
    <property type="match status" value="1"/>
</dbReference>
<dbReference type="PROSITE" id="PS51409">
    <property type="entry name" value="ARGINASE_2"/>
    <property type="match status" value="1"/>
</dbReference>
<keyword evidence="1" id="KW-0479">Metal-binding</keyword>
<evidence type="ECO:0000256" key="1">
    <source>
        <dbReference type="ARBA" id="ARBA00022723"/>
    </source>
</evidence>
<gene>
    <name evidence="6" type="ORF">CA834_08865</name>
</gene>
<reference evidence="6 7" key="1">
    <citation type="submission" date="2017-05" db="EMBL/GenBank/DDBJ databases">
        <title>The draft genome sequence of Idiomarina salinarum WNB302.</title>
        <authorList>
            <person name="Sun Y."/>
            <person name="Chen B."/>
            <person name="Du Z."/>
        </authorList>
    </citation>
    <scope>NUCLEOTIDE SEQUENCE [LARGE SCALE GENOMIC DNA]</scope>
    <source>
        <strain evidence="6 7">WNB302</strain>
    </source>
</reference>
<keyword evidence="3" id="KW-0369">Histidine metabolism</keyword>
<accession>A0A265UTD3</accession>
<dbReference type="InterPro" id="IPR006035">
    <property type="entry name" value="Ureohydrolase"/>
</dbReference>
<dbReference type="GO" id="GO:0046872">
    <property type="term" value="F:metal ion binding"/>
    <property type="evidence" value="ECO:0007669"/>
    <property type="project" value="UniProtKB-KW"/>
</dbReference>
<comment type="similarity">
    <text evidence="5">Belongs to the arginase family.</text>
</comment>
<keyword evidence="7" id="KW-1185">Reference proteome</keyword>
<evidence type="ECO:0000256" key="4">
    <source>
        <dbReference type="ARBA" id="ARBA00023211"/>
    </source>
</evidence>
<dbReference type="PANTHER" id="PTHR11358:SF35">
    <property type="entry name" value="FORMIMIDOYLGLUTAMASE"/>
    <property type="match status" value="1"/>
</dbReference>
<organism evidence="6 7">
    <name type="scientific">Winogradskyella aurantia</name>
    <dbReference type="NCBI Taxonomy" id="1915063"/>
    <lineage>
        <taxon>Bacteria</taxon>
        <taxon>Pseudomonadati</taxon>
        <taxon>Bacteroidota</taxon>
        <taxon>Flavobacteriia</taxon>
        <taxon>Flavobacteriales</taxon>
        <taxon>Flavobacteriaceae</taxon>
        <taxon>Winogradskyella</taxon>
    </lineage>
</organism>
<dbReference type="AlphaFoldDB" id="A0A265UTD3"/>
<comment type="caution">
    <text evidence="6">The sequence shown here is derived from an EMBL/GenBank/DDBJ whole genome shotgun (WGS) entry which is preliminary data.</text>
</comment>
<proteinExistence type="inferred from homology"/>
<evidence type="ECO:0000313" key="7">
    <source>
        <dbReference type="Proteomes" id="UP000216840"/>
    </source>
</evidence>
<keyword evidence="2" id="KW-0378">Hydrolase</keyword>
<protein>
    <submittedName>
        <fullName evidence="6">Arginase</fullName>
    </submittedName>
</protein>
<dbReference type="SUPFAM" id="SSF52768">
    <property type="entry name" value="Arginase/deacetylase"/>
    <property type="match status" value="1"/>
</dbReference>
<evidence type="ECO:0000256" key="2">
    <source>
        <dbReference type="ARBA" id="ARBA00022801"/>
    </source>
</evidence>
<name>A0A265UTD3_9FLAO</name>
<evidence type="ECO:0000313" key="6">
    <source>
        <dbReference type="EMBL" id="OZV68573.1"/>
    </source>
</evidence>
<dbReference type="EMBL" id="NGJN01000004">
    <property type="protein sequence ID" value="OZV68573.1"/>
    <property type="molecule type" value="Genomic_DNA"/>
</dbReference>
<dbReference type="InterPro" id="IPR023696">
    <property type="entry name" value="Ureohydrolase_dom_sf"/>
</dbReference>
<keyword evidence="4" id="KW-0464">Manganese</keyword>
<evidence type="ECO:0000256" key="5">
    <source>
        <dbReference type="PROSITE-ProRule" id="PRU00742"/>
    </source>
</evidence>
<dbReference type="GO" id="GO:0033389">
    <property type="term" value="P:putrescine biosynthetic process from arginine, via agmatine"/>
    <property type="evidence" value="ECO:0007669"/>
    <property type="project" value="TreeGrafter"/>
</dbReference>
<dbReference type="GO" id="GO:0006547">
    <property type="term" value="P:L-histidine metabolic process"/>
    <property type="evidence" value="ECO:0007669"/>
    <property type="project" value="UniProtKB-KW"/>
</dbReference>